<sequence>MLQENILTSSEDQRVLGDTKIDSTVAIILFLLKDFFIWWYIKITLWHLKVLGRLITVVDDNLSLSILMKNFFLPWRRDRIFIGYIFGIGIKIIYLPIAIIILTLITLFYTTVIILWLALPISTVLFLFYSIWGILWQ</sequence>
<keyword evidence="1" id="KW-1133">Transmembrane helix</keyword>
<gene>
    <name evidence="2" type="ORF">GX888_03580</name>
</gene>
<dbReference type="Proteomes" id="UP000564033">
    <property type="component" value="Unassembled WGS sequence"/>
</dbReference>
<evidence type="ECO:0000313" key="2">
    <source>
        <dbReference type="EMBL" id="NLZ24796.1"/>
    </source>
</evidence>
<protein>
    <submittedName>
        <fullName evidence="2">Uncharacterized protein</fullName>
    </submittedName>
</protein>
<accession>A0A847VE37</accession>
<evidence type="ECO:0000256" key="1">
    <source>
        <dbReference type="SAM" id="Phobius"/>
    </source>
</evidence>
<proteinExistence type="predicted"/>
<keyword evidence="1" id="KW-0472">Membrane</keyword>
<keyword evidence="1" id="KW-0812">Transmembrane</keyword>
<feature type="transmembrane region" description="Helical" evidence="1">
    <location>
        <begin position="80"/>
        <end position="107"/>
    </location>
</feature>
<organism evidence="2 3">
    <name type="scientific">Candidatus Dojkabacteria bacterium</name>
    <dbReference type="NCBI Taxonomy" id="2099670"/>
    <lineage>
        <taxon>Bacteria</taxon>
        <taxon>Candidatus Dojkabacteria</taxon>
    </lineage>
</organism>
<name>A0A847VE37_9BACT</name>
<feature type="transmembrane region" description="Helical" evidence="1">
    <location>
        <begin position="113"/>
        <end position="135"/>
    </location>
</feature>
<reference evidence="2 3" key="1">
    <citation type="journal article" date="2020" name="Biotechnol. Biofuels">
        <title>New insights from the biogas microbiome by comprehensive genome-resolved metagenomics of nearly 1600 species originating from multiple anaerobic digesters.</title>
        <authorList>
            <person name="Campanaro S."/>
            <person name="Treu L."/>
            <person name="Rodriguez-R L.M."/>
            <person name="Kovalovszki A."/>
            <person name="Ziels R.M."/>
            <person name="Maus I."/>
            <person name="Zhu X."/>
            <person name="Kougias P.G."/>
            <person name="Basile A."/>
            <person name="Luo G."/>
            <person name="Schluter A."/>
            <person name="Konstantinidis K.T."/>
            <person name="Angelidaki I."/>
        </authorList>
    </citation>
    <scope>NUCLEOTIDE SEQUENCE [LARGE SCALE GENOMIC DNA]</scope>
    <source>
        <strain evidence="2">AS19jrsBPTG_9</strain>
    </source>
</reference>
<feature type="transmembrane region" description="Helical" evidence="1">
    <location>
        <begin position="21"/>
        <end position="41"/>
    </location>
</feature>
<dbReference type="EMBL" id="JAAZIL010000089">
    <property type="protein sequence ID" value="NLZ24796.1"/>
    <property type="molecule type" value="Genomic_DNA"/>
</dbReference>
<evidence type="ECO:0000313" key="3">
    <source>
        <dbReference type="Proteomes" id="UP000564033"/>
    </source>
</evidence>
<comment type="caution">
    <text evidence="2">The sequence shown here is derived from an EMBL/GenBank/DDBJ whole genome shotgun (WGS) entry which is preliminary data.</text>
</comment>
<dbReference type="AlphaFoldDB" id="A0A847VE37"/>